<evidence type="ECO:0000313" key="6">
    <source>
        <dbReference type="Proteomes" id="UP001649230"/>
    </source>
</evidence>
<dbReference type="SUPFAM" id="SSF53756">
    <property type="entry name" value="UDP-Glycosyltransferase/glycogen phosphorylase"/>
    <property type="match status" value="1"/>
</dbReference>
<keyword evidence="6" id="KW-1185">Reference proteome</keyword>
<feature type="domain" description="Glycosyltransferase subfamily 4-like N-terminal" evidence="4">
    <location>
        <begin position="17"/>
        <end position="191"/>
    </location>
</feature>
<dbReference type="EC" id="2.4.-.-" evidence="5"/>
<keyword evidence="1 5" id="KW-0808">Transferase</keyword>
<keyword evidence="2" id="KW-0175">Coiled coil</keyword>
<dbReference type="GO" id="GO:0016757">
    <property type="term" value="F:glycosyltransferase activity"/>
    <property type="evidence" value="ECO:0007669"/>
    <property type="project" value="UniProtKB-KW"/>
</dbReference>
<evidence type="ECO:0000256" key="2">
    <source>
        <dbReference type="SAM" id="Coils"/>
    </source>
</evidence>
<dbReference type="PANTHER" id="PTHR46401">
    <property type="entry name" value="GLYCOSYLTRANSFERASE WBBK-RELATED"/>
    <property type="match status" value="1"/>
</dbReference>
<keyword evidence="5" id="KW-0328">Glycosyltransferase</keyword>
<evidence type="ECO:0000259" key="4">
    <source>
        <dbReference type="Pfam" id="PF13439"/>
    </source>
</evidence>
<dbReference type="Pfam" id="PF00534">
    <property type="entry name" value="Glycos_transf_1"/>
    <property type="match status" value="1"/>
</dbReference>
<proteinExistence type="predicted"/>
<accession>A0ABY3SM48</accession>
<protein>
    <submittedName>
        <fullName evidence="5">Glycosyltransferase</fullName>
        <ecNumber evidence="5">2.4.-.-</ecNumber>
    </submittedName>
</protein>
<dbReference type="RefSeq" id="WP_235120797.1">
    <property type="nucleotide sequence ID" value="NZ_CP090978.1"/>
</dbReference>
<feature type="coiled-coil region" evidence="2">
    <location>
        <begin position="490"/>
        <end position="577"/>
    </location>
</feature>
<dbReference type="Proteomes" id="UP001649230">
    <property type="component" value="Chromosome"/>
</dbReference>
<feature type="domain" description="Glycosyl transferase family 1" evidence="3">
    <location>
        <begin position="207"/>
        <end position="366"/>
    </location>
</feature>
<evidence type="ECO:0000256" key="1">
    <source>
        <dbReference type="ARBA" id="ARBA00022679"/>
    </source>
</evidence>
<name>A0ABY3SM48_9BACL</name>
<evidence type="ECO:0000259" key="3">
    <source>
        <dbReference type="Pfam" id="PF00534"/>
    </source>
</evidence>
<dbReference type="InterPro" id="IPR028098">
    <property type="entry name" value="Glyco_trans_4-like_N"/>
</dbReference>
<evidence type="ECO:0000313" key="5">
    <source>
        <dbReference type="EMBL" id="UJF34266.1"/>
    </source>
</evidence>
<reference evidence="5 6" key="1">
    <citation type="journal article" date="2024" name="Int. J. Syst. Evol. Microbiol.">
        <title>Paenibacillus hexagrammi sp. nov., a novel bacterium isolated from the gut content of Hexagrammos agrammus.</title>
        <authorList>
            <person name="Jung H.K."/>
            <person name="Kim D.G."/>
            <person name="Zin H."/>
            <person name="Park J."/>
            <person name="Jung H."/>
            <person name="Kim Y.O."/>
            <person name="Kong H.J."/>
            <person name="Kim J.W."/>
            <person name="Kim Y.S."/>
        </authorList>
    </citation>
    <scope>NUCLEOTIDE SEQUENCE [LARGE SCALE GENOMIC DNA]</scope>
    <source>
        <strain evidence="5 6">YPD9-1</strain>
    </source>
</reference>
<gene>
    <name evidence="5" type="ORF">L0M14_03305</name>
</gene>
<dbReference type="EMBL" id="CP090978">
    <property type="protein sequence ID" value="UJF34266.1"/>
    <property type="molecule type" value="Genomic_DNA"/>
</dbReference>
<dbReference type="PANTHER" id="PTHR46401:SF2">
    <property type="entry name" value="GLYCOSYLTRANSFERASE WBBK-RELATED"/>
    <property type="match status" value="1"/>
</dbReference>
<sequence length="598" mass="69647">MNICLVSRELYPFQKAGIGVYIHNLTKLLVEHNHRVIIITSKENANAYNKKSKQSNISVHGVDVEEGSTLFEDFNYAYSYSAYLKLKQVHEDNPIDLVEFADYFGESFFSIIYKNARNEFKNIPFVIKLHAPTYECNVANQLDTVENSITRQEDFAIKNVEYLYAISNFMKDTISKRLGRLDIEVVYNMIELPSDCIAQNNISDIIENKFVLFVGRLEVLKGIDIFVRAAVKFLQLNKANFKFVIIGRNVVNVISNRMIKDELLEIIPNELQKFFIWIDPLSLEELVWFYKHAYVSVFPSRFEGFGNVCVEAMTMGSPVIVSDKTALQEVIDNGSYGLSFANGDADDLYSKLTYIINDENYRNELSVLSQERAQSFALFAIYSKQINFYKSIIEHHYKKDKKQRNINILEQLLLTNIERTYHFSHEIKRLAGEWDKLKEMNETYAENISELNGENSRLILEWDKMKEINETYAENISKLTGENSRLILEWDSNKNYIKQLKNEIEILQNEINDSNNEANRILNEWKFIVSEHNHLKVEHENALSQKNSKLEELKIQLQSEKEQLFQKDAELKSLKELLESKKSLVKLLFANKKGTKLK</sequence>
<dbReference type="Pfam" id="PF13439">
    <property type="entry name" value="Glyco_transf_4"/>
    <property type="match status" value="1"/>
</dbReference>
<dbReference type="Gene3D" id="3.40.50.2000">
    <property type="entry name" value="Glycogen Phosphorylase B"/>
    <property type="match status" value="2"/>
</dbReference>
<organism evidence="5 6">
    <name type="scientific">Paenibacillus hexagrammi</name>
    <dbReference type="NCBI Taxonomy" id="2908839"/>
    <lineage>
        <taxon>Bacteria</taxon>
        <taxon>Bacillati</taxon>
        <taxon>Bacillota</taxon>
        <taxon>Bacilli</taxon>
        <taxon>Bacillales</taxon>
        <taxon>Paenibacillaceae</taxon>
        <taxon>Paenibacillus</taxon>
    </lineage>
</organism>
<dbReference type="InterPro" id="IPR001296">
    <property type="entry name" value="Glyco_trans_1"/>
</dbReference>
<dbReference type="CDD" id="cd03801">
    <property type="entry name" value="GT4_PimA-like"/>
    <property type="match status" value="1"/>
</dbReference>